<dbReference type="InterPro" id="IPR001650">
    <property type="entry name" value="Helicase_C-like"/>
</dbReference>
<keyword evidence="1" id="KW-0547">Nucleotide-binding</keyword>
<evidence type="ECO:0000313" key="7">
    <source>
        <dbReference type="Proteomes" id="UP000301424"/>
    </source>
</evidence>
<sequence>MAEVKPITVHAREAFFIKKQDLPLDVREELIEKYKFRFYEDKSCKQCEFFEDRHSDACDNCGAFLGGADLASVVKMGEKDFIKTPLGDAGGLKQVLEKSDIQFKFKKHFPDKAFSRPIKFTGTLKDYQPGAVEAILKRKRGVLKAPPRSGKTVMGAAAVCQLGKKTIIMASQREWIMGFQETFIGSDTQAALTDCRKDKIGLCKTYEDFLKYDICLVTCQTFWSDKGRKLLRKVRDMFAMLLVDEIHTGAAPKYASVIAALNCEYKIGLSGTPNRKDGRYVLMRNLMGPVIADIKVERLRPHVRLVKTAYSQNTKGQVQWTRLVSGIENNPQRLKLIAEWAVKDANNGHMILIPMALTKPIKALVAAINKIAGAEIAKPFLGSGSMKKTDRDRILQEARQYKIKVLVGTTKLLTTGTNIPRASALYLLTPSSNMENAEQRGARVLTPFEGKPTPIWRIFLDNVGVSRRCLANEWWGCMKPKFKPVMTDKDEKMLLDYLKQKGNGGSMEGRIEL</sequence>
<accession>A0A482MLZ7</accession>
<dbReference type="InterPro" id="IPR050615">
    <property type="entry name" value="ATP-dep_DNA_Helicase"/>
</dbReference>
<dbReference type="InterPro" id="IPR027417">
    <property type="entry name" value="P-loop_NTPase"/>
</dbReference>
<dbReference type="Pfam" id="PF00271">
    <property type="entry name" value="Helicase_C"/>
    <property type="match status" value="1"/>
</dbReference>
<dbReference type="Pfam" id="PF04851">
    <property type="entry name" value="ResIII"/>
    <property type="match status" value="1"/>
</dbReference>
<gene>
    <name evidence="6" type="ORF">BcepSauron_309</name>
</gene>
<reference evidence="6 7" key="1">
    <citation type="submission" date="2019-02" db="EMBL/GenBank/DDBJ databases">
        <title>Complete genome sequence of Burkholderia cenocepacia phage BcepSauron.</title>
        <authorList>
            <person name="Park K."/>
            <person name="Gonzalez C."/>
            <person name="Liu M."/>
            <person name="Gill J."/>
        </authorList>
    </citation>
    <scope>NUCLEOTIDE SEQUENCE [LARGE SCALE GENOMIC DNA]</scope>
</reference>
<dbReference type="EMBL" id="MK552141">
    <property type="protein sequence ID" value="QBQ74689.1"/>
    <property type="molecule type" value="Genomic_DNA"/>
</dbReference>
<organism evidence="6 7">
    <name type="scientific">Burkholderia phage BcepSauron</name>
    <dbReference type="NCBI Taxonomy" id="2530033"/>
    <lineage>
        <taxon>Viruses</taxon>
        <taxon>Duplodnaviria</taxon>
        <taxon>Heunggongvirae</taxon>
        <taxon>Uroviricota</taxon>
        <taxon>Caudoviricetes</taxon>
        <taxon>Sarumanvirus</taxon>
        <taxon>Sarumanvirus bcepsauron</taxon>
    </lineage>
</organism>
<evidence type="ECO:0000256" key="2">
    <source>
        <dbReference type="ARBA" id="ARBA00022801"/>
    </source>
</evidence>
<dbReference type="PANTHER" id="PTHR11274">
    <property type="entry name" value="RAD25/XP-B DNA REPAIR HELICASE"/>
    <property type="match status" value="1"/>
</dbReference>
<evidence type="ECO:0000256" key="1">
    <source>
        <dbReference type="ARBA" id="ARBA00022741"/>
    </source>
</evidence>
<dbReference type="PROSITE" id="PS51192">
    <property type="entry name" value="HELICASE_ATP_BIND_1"/>
    <property type="match status" value="1"/>
</dbReference>
<protein>
    <submittedName>
        <fullName evidence="6">Type III helicase restriction enzyme</fullName>
    </submittedName>
</protein>
<dbReference type="GO" id="GO:0003677">
    <property type="term" value="F:DNA binding"/>
    <property type="evidence" value="ECO:0007669"/>
    <property type="project" value="InterPro"/>
</dbReference>
<dbReference type="SMART" id="SM00487">
    <property type="entry name" value="DEXDc"/>
    <property type="match status" value="1"/>
</dbReference>
<proteinExistence type="predicted"/>
<dbReference type="InterPro" id="IPR006935">
    <property type="entry name" value="Helicase/UvrB_N"/>
</dbReference>
<dbReference type="GO" id="GO:0016787">
    <property type="term" value="F:hydrolase activity"/>
    <property type="evidence" value="ECO:0007669"/>
    <property type="project" value="UniProtKB-KW"/>
</dbReference>
<feature type="domain" description="Helicase ATP-binding" evidence="5">
    <location>
        <begin position="132"/>
        <end position="291"/>
    </location>
</feature>
<evidence type="ECO:0000256" key="3">
    <source>
        <dbReference type="ARBA" id="ARBA00022806"/>
    </source>
</evidence>
<name>A0A482MLZ7_9CAUD</name>
<dbReference type="Proteomes" id="UP000301424">
    <property type="component" value="Segment"/>
</dbReference>
<dbReference type="GO" id="GO:0005524">
    <property type="term" value="F:ATP binding"/>
    <property type="evidence" value="ECO:0007669"/>
    <property type="project" value="UniProtKB-KW"/>
</dbReference>
<keyword evidence="7" id="KW-1185">Reference proteome</keyword>
<keyword evidence="2" id="KW-0378">Hydrolase</keyword>
<dbReference type="GO" id="GO:0004386">
    <property type="term" value="F:helicase activity"/>
    <property type="evidence" value="ECO:0007669"/>
    <property type="project" value="UniProtKB-KW"/>
</dbReference>
<evidence type="ECO:0000256" key="4">
    <source>
        <dbReference type="ARBA" id="ARBA00022840"/>
    </source>
</evidence>
<dbReference type="SUPFAM" id="SSF52540">
    <property type="entry name" value="P-loop containing nucleoside triphosphate hydrolases"/>
    <property type="match status" value="2"/>
</dbReference>
<evidence type="ECO:0000259" key="5">
    <source>
        <dbReference type="PROSITE" id="PS51192"/>
    </source>
</evidence>
<dbReference type="Gene3D" id="3.40.50.300">
    <property type="entry name" value="P-loop containing nucleotide triphosphate hydrolases"/>
    <property type="match status" value="2"/>
</dbReference>
<keyword evidence="4" id="KW-0067">ATP-binding</keyword>
<evidence type="ECO:0000313" key="6">
    <source>
        <dbReference type="EMBL" id="QBQ74689.1"/>
    </source>
</evidence>
<keyword evidence="3 6" id="KW-0347">Helicase</keyword>
<dbReference type="InterPro" id="IPR014001">
    <property type="entry name" value="Helicase_ATP-bd"/>
</dbReference>
<dbReference type="PANTHER" id="PTHR11274:SF0">
    <property type="entry name" value="GENERAL TRANSCRIPTION AND DNA REPAIR FACTOR IIH HELICASE SUBUNIT XPB"/>
    <property type="match status" value="1"/>
</dbReference>